<dbReference type="EMBL" id="MU394427">
    <property type="protein sequence ID" value="KAI6080703.1"/>
    <property type="molecule type" value="Genomic_DNA"/>
</dbReference>
<sequence length="438" mass="47275">MAALTQLGIQYMPSTGGCMLDMAAMPTNLFDMCSTIHIRVPEETQHDIAVNPGMICIKPSEPANSVLATYREQYFYPALAANAPPQQQHPSPYEAPPPKPVEGGKVESAKPDNLPKAPVASPKEQAPSVQTQEARPAEIPTTAATTTKCSSSMMFVTSTFLTQVTTSVYRGHLSTFITATPSASTSLSSTLDQPPVHIPTPPAAPTAAPPAAAPPVQAPPASPTPPAPVRPAHPDHPAPPHHPAPVYCDAEYFRMDVTTIQTLDPHDLALYLDLLGMGKLGLDLDHGLNGLVGGLLGGAVDDDETRVIYKELEHAYRVRCGVPLPRHEKGKGKKKGKHDKGKGKGKGKGKHERGEEEVEFPKHDKVLTVGSRKECVEECEMGAIKKAHDEEVRECLGAAYHPRLAHENCRYWTGASDEVLPVDELGREETGEWEFVYL</sequence>
<evidence type="ECO:0000313" key="2">
    <source>
        <dbReference type="Proteomes" id="UP001497680"/>
    </source>
</evidence>
<dbReference type="Proteomes" id="UP001497680">
    <property type="component" value="Unassembled WGS sequence"/>
</dbReference>
<name>A0ACC0CJX0_9PEZI</name>
<reference evidence="1 2" key="1">
    <citation type="journal article" date="2022" name="New Phytol.">
        <title>Ecological generalism drives hyperdiversity of secondary metabolite gene clusters in xylarialean endophytes.</title>
        <authorList>
            <person name="Franco M.E.E."/>
            <person name="Wisecaver J.H."/>
            <person name="Arnold A.E."/>
            <person name="Ju Y.M."/>
            <person name="Slot J.C."/>
            <person name="Ahrendt S."/>
            <person name="Moore L.P."/>
            <person name="Eastman K.E."/>
            <person name="Scott K."/>
            <person name="Konkel Z."/>
            <person name="Mondo S.J."/>
            <person name="Kuo A."/>
            <person name="Hayes R.D."/>
            <person name="Haridas S."/>
            <person name="Andreopoulos B."/>
            <person name="Riley R."/>
            <person name="LaButti K."/>
            <person name="Pangilinan J."/>
            <person name="Lipzen A."/>
            <person name="Amirebrahimi M."/>
            <person name="Yan J."/>
            <person name="Adam C."/>
            <person name="Keymanesh K."/>
            <person name="Ng V."/>
            <person name="Louie K."/>
            <person name="Northen T."/>
            <person name="Drula E."/>
            <person name="Henrissat B."/>
            <person name="Hsieh H.M."/>
            <person name="Youens-Clark K."/>
            <person name="Lutzoni F."/>
            <person name="Miadlikowska J."/>
            <person name="Eastwood D.C."/>
            <person name="Hamelin R.C."/>
            <person name="Grigoriev I.V."/>
            <person name="U'Ren J.M."/>
        </authorList>
    </citation>
    <scope>NUCLEOTIDE SEQUENCE [LARGE SCALE GENOMIC DNA]</scope>
    <source>
        <strain evidence="1 2">ER1909</strain>
    </source>
</reference>
<comment type="caution">
    <text evidence="1">The sequence shown here is derived from an EMBL/GenBank/DDBJ whole genome shotgun (WGS) entry which is preliminary data.</text>
</comment>
<organism evidence="1 2">
    <name type="scientific">Hypoxylon rubiginosum</name>
    <dbReference type="NCBI Taxonomy" id="110542"/>
    <lineage>
        <taxon>Eukaryota</taxon>
        <taxon>Fungi</taxon>
        <taxon>Dikarya</taxon>
        <taxon>Ascomycota</taxon>
        <taxon>Pezizomycotina</taxon>
        <taxon>Sordariomycetes</taxon>
        <taxon>Xylariomycetidae</taxon>
        <taxon>Xylariales</taxon>
        <taxon>Hypoxylaceae</taxon>
        <taxon>Hypoxylon</taxon>
    </lineage>
</organism>
<gene>
    <name evidence="1" type="ORF">F4821DRAFT_49528</name>
</gene>
<evidence type="ECO:0000313" key="1">
    <source>
        <dbReference type="EMBL" id="KAI6080703.1"/>
    </source>
</evidence>
<accession>A0ACC0CJX0</accession>
<protein>
    <submittedName>
        <fullName evidence="1">Uncharacterized protein</fullName>
    </submittedName>
</protein>
<proteinExistence type="predicted"/>
<keyword evidence="2" id="KW-1185">Reference proteome</keyword>